<dbReference type="OrthoDB" id="9799912at2"/>
<dbReference type="RefSeq" id="WP_006196288.1">
    <property type="nucleotide sequence ID" value="NZ_CAWMRI010000075.1"/>
</dbReference>
<dbReference type="AlphaFoldDB" id="A0A161XLE3"/>
<dbReference type="Pfam" id="PF09907">
    <property type="entry name" value="HigB_toxin"/>
    <property type="match status" value="1"/>
</dbReference>
<proteinExistence type="predicted"/>
<name>A0A161XLE3_NODSP</name>
<dbReference type="EMBL" id="LWAJ01000075">
    <property type="protein sequence ID" value="KZL50621.1"/>
    <property type="molecule type" value="Genomic_DNA"/>
</dbReference>
<dbReference type="GO" id="GO:0003723">
    <property type="term" value="F:RNA binding"/>
    <property type="evidence" value="ECO:0007669"/>
    <property type="project" value="InterPro"/>
</dbReference>
<sequence>MHIISRKVLRQFWQEYPDSQTALIRWFKLMQSANFQSFEELRSVFPSADIVGDLIVFNIGGNKYRLITSIHFNRQKVYIRYMLTHSEYDKDTWKS</sequence>
<gene>
    <name evidence="1" type="ORF">A2T98_06555</name>
</gene>
<evidence type="ECO:0008006" key="3">
    <source>
        <dbReference type="Google" id="ProtNLM"/>
    </source>
</evidence>
<dbReference type="GO" id="GO:0004519">
    <property type="term" value="F:endonuclease activity"/>
    <property type="evidence" value="ECO:0007669"/>
    <property type="project" value="InterPro"/>
</dbReference>
<evidence type="ECO:0000313" key="1">
    <source>
        <dbReference type="EMBL" id="KZL50621.1"/>
    </source>
</evidence>
<comment type="caution">
    <text evidence="1">The sequence shown here is derived from an EMBL/GenBank/DDBJ whole genome shotgun (WGS) entry which is preliminary data.</text>
</comment>
<organism evidence="1 2">
    <name type="scientific">Nodularia spumigena CENA596</name>
    <dbReference type="NCBI Taxonomy" id="1819295"/>
    <lineage>
        <taxon>Bacteria</taxon>
        <taxon>Bacillati</taxon>
        <taxon>Cyanobacteriota</taxon>
        <taxon>Cyanophyceae</taxon>
        <taxon>Nostocales</taxon>
        <taxon>Nodulariaceae</taxon>
        <taxon>Nodularia</taxon>
    </lineage>
</organism>
<protein>
    <recommendedName>
        <fullName evidence="3">Addiction module toxin RelE</fullName>
    </recommendedName>
</protein>
<dbReference type="GO" id="GO:0110001">
    <property type="term" value="C:toxin-antitoxin complex"/>
    <property type="evidence" value="ECO:0007669"/>
    <property type="project" value="InterPro"/>
</dbReference>
<accession>A0A161XLE3</accession>
<dbReference type="InterPro" id="IPR018669">
    <property type="entry name" value="Toxin_HigB"/>
</dbReference>
<evidence type="ECO:0000313" key="2">
    <source>
        <dbReference type="Proteomes" id="UP000076555"/>
    </source>
</evidence>
<reference evidence="1 2" key="1">
    <citation type="submission" date="2016-04" db="EMBL/GenBank/DDBJ databases">
        <title>Draft Genome Assembly of the Bloom-forming Cyanobacterium Nodularia spumigena Strain CENA596 in Shrimp Production Ponds.</title>
        <authorList>
            <person name="Popin R.V."/>
            <person name="Rigonato J."/>
            <person name="Abreu V.A."/>
            <person name="Andreote A.P."/>
            <person name="Silveira S.B."/>
            <person name="Odebrecht C."/>
            <person name="Fiore M.F."/>
        </authorList>
    </citation>
    <scope>NUCLEOTIDE SEQUENCE [LARGE SCALE GENOMIC DNA]</scope>
    <source>
        <strain evidence="1 2">CENA596</strain>
    </source>
</reference>
<dbReference type="Proteomes" id="UP000076555">
    <property type="component" value="Unassembled WGS sequence"/>
</dbReference>